<dbReference type="PANTHER" id="PTHR31018">
    <property type="entry name" value="SPORULATION-SPECIFIC PROTEIN-RELATED"/>
    <property type="match status" value="1"/>
</dbReference>
<evidence type="ECO:0000313" key="7">
    <source>
        <dbReference type="EMBL" id="KAB7529178.1"/>
    </source>
</evidence>
<keyword evidence="3" id="KW-0964">Secreted</keyword>
<dbReference type="InterPro" id="IPR036941">
    <property type="entry name" value="Rcpt_L-dom_sf"/>
</dbReference>
<dbReference type="Proteomes" id="UP000429785">
    <property type="component" value="Unassembled WGS sequence"/>
</dbReference>
<evidence type="ECO:0000256" key="3">
    <source>
        <dbReference type="ARBA" id="ARBA00022525"/>
    </source>
</evidence>
<evidence type="ECO:0000256" key="5">
    <source>
        <dbReference type="ARBA" id="ARBA00023180"/>
    </source>
</evidence>
<protein>
    <recommendedName>
        <fullName evidence="9">Fibronectin type-III domain-containing protein</fullName>
    </recommendedName>
</protein>
<dbReference type="GO" id="GO:0030313">
    <property type="term" value="C:cell envelope"/>
    <property type="evidence" value="ECO:0007669"/>
    <property type="project" value="UniProtKB-SubCell"/>
</dbReference>
<dbReference type="PANTHER" id="PTHR31018:SF3">
    <property type="entry name" value="RECEPTOR PROTEIN-TYROSINE KINASE"/>
    <property type="match status" value="1"/>
</dbReference>
<feature type="chain" id="PRO_5026017450" description="Fibronectin type-III domain-containing protein" evidence="6">
    <location>
        <begin position="19"/>
        <end position="598"/>
    </location>
</feature>
<feature type="signal peptide" evidence="6">
    <location>
        <begin position="1"/>
        <end position="18"/>
    </location>
</feature>
<keyword evidence="2" id="KW-0134">Cell wall</keyword>
<evidence type="ECO:0000256" key="2">
    <source>
        <dbReference type="ARBA" id="ARBA00022512"/>
    </source>
</evidence>
<sequence length="598" mass="63530">MKPIFLSLLIAFTFFSCSKDSSDPIENETPIALPTLTTLAVSEIDGETASSGGNVTDDGGATITARGVCWSTSTNPTVADSKTTDGTGTGNFASALTHLSGKTEYHLRAYATNSKGTAYGNEVIFTTDVGLPTLTTLAVSEIGEETASSGGNITNDGGAEITVRGICWSTSPNPVIGSGGRTLDGTGTGTYTSALTYLTANTKYYLRAYAANSFGVAYGNEVTFTSQDFPALTYEGYIDLTSQEEVDAFGSHGYKRITGRLRISAIDDNIINSLEPLKDLTTVDGEVWVGPTHLESFEGLENLTTIGDNVTIMYNDYLTTLKGLDGLQEILGYLDIDTNPSLKNLDGLENLTKVDRWLGVDNNETLENIDGLSGLVSTRYGLYVQKNPVLMNVNGLSSVTSIGENLTIIDNTSLTNLDGLSNLETLGSITIQRNNNLTNINGLSKVNGIIFYGGIRIEYNSSLTDLEGLTNFELIKGNVSIVGNPSLASLNGLRNVLGINGRMLISENSALTSLDGLNNIELVDYNLQITENASLVNIDALGALTTLNGDLRVNGNTSLTDFCGLKPLIDNGFSNSFEIMGNAFNPTQQNISEGNCSP</sequence>
<keyword evidence="4 6" id="KW-0732">Signal</keyword>
<accession>A0A6I1DVU1</accession>
<proteinExistence type="predicted"/>
<comment type="subcellular location">
    <subcellularLocation>
        <location evidence="1">Secreted</location>
        <location evidence="1">Cell wall</location>
    </subcellularLocation>
</comment>
<evidence type="ECO:0000256" key="1">
    <source>
        <dbReference type="ARBA" id="ARBA00004191"/>
    </source>
</evidence>
<dbReference type="EMBL" id="WELG01000002">
    <property type="protein sequence ID" value="KAB7529178.1"/>
    <property type="molecule type" value="Genomic_DNA"/>
</dbReference>
<evidence type="ECO:0008006" key="9">
    <source>
        <dbReference type="Google" id="ProtNLM"/>
    </source>
</evidence>
<dbReference type="PROSITE" id="PS51257">
    <property type="entry name" value="PROKAR_LIPOPROTEIN"/>
    <property type="match status" value="1"/>
</dbReference>
<evidence type="ECO:0000313" key="8">
    <source>
        <dbReference type="Proteomes" id="UP000429785"/>
    </source>
</evidence>
<evidence type="ECO:0000256" key="6">
    <source>
        <dbReference type="SAM" id="SignalP"/>
    </source>
</evidence>
<dbReference type="InterPro" id="IPR051648">
    <property type="entry name" value="CWI-Assembly_Regulator"/>
</dbReference>
<dbReference type="AlphaFoldDB" id="A0A6I1DVU1"/>
<organism evidence="7 8">
    <name type="scientific">Flagellimonas olearia</name>
    <dbReference type="NCBI Taxonomy" id="552546"/>
    <lineage>
        <taxon>Bacteria</taxon>
        <taxon>Pseudomonadati</taxon>
        <taxon>Bacteroidota</taxon>
        <taxon>Flavobacteriia</taxon>
        <taxon>Flavobacteriales</taxon>
        <taxon>Flavobacteriaceae</taxon>
        <taxon>Flagellimonas</taxon>
    </lineage>
</organism>
<dbReference type="OrthoDB" id="9765957at2"/>
<dbReference type="Gene3D" id="3.80.20.20">
    <property type="entry name" value="Receptor L-domain"/>
    <property type="match status" value="3"/>
</dbReference>
<dbReference type="SUPFAM" id="SSF52058">
    <property type="entry name" value="L domain-like"/>
    <property type="match status" value="4"/>
</dbReference>
<evidence type="ECO:0000256" key="4">
    <source>
        <dbReference type="ARBA" id="ARBA00022729"/>
    </source>
</evidence>
<dbReference type="RefSeq" id="WP_152132508.1">
    <property type="nucleotide sequence ID" value="NZ_WELG01000002.1"/>
</dbReference>
<keyword evidence="5" id="KW-0325">Glycoprotein</keyword>
<comment type="caution">
    <text evidence="7">The sequence shown here is derived from an EMBL/GenBank/DDBJ whole genome shotgun (WGS) entry which is preliminary data.</text>
</comment>
<reference evidence="7 8" key="1">
    <citation type="submission" date="2019-10" db="EMBL/GenBank/DDBJ databases">
        <title>Muricauda olearia CL-SS4 JCM15563 genome.</title>
        <authorList>
            <person name="Liu L."/>
        </authorList>
    </citation>
    <scope>NUCLEOTIDE SEQUENCE [LARGE SCALE GENOMIC DNA]</scope>
    <source>
        <strain evidence="7 8">CL-SS4</strain>
    </source>
</reference>
<name>A0A6I1DVU1_9FLAO</name>
<gene>
    <name evidence="7" type="ORF">F8C76_15200</name>
</gene>